<dbReference type="EnsemblPlants" id="TuG1812S0003071200.01.T02">
    <property type="protein sequence ID" value="TuG1812S0003071200.01.T02.s_cds3448"/>
    <property type="gene ID" value="TuG1812S0003071200.01"/>
</dbReference>
<feature type="region of interest" description="Disordered" evidence="1">
    <location>
        <begin position="1"/>
        <end position="29"/>
    </location>
</feature>
<evidence type="ECO:0000313" key="2">
    <source>
        <dbReference type="EnsemblPlants" id="TuG1812S0003071200.01.T02.s_cds3448"/>
    </source>
</evidence>
<organism evidence="2 3">
    <name type="scientific">Triticum urartu</name>
    <name type="common">Red wild einkorn</name>
    <name type="synonym">Crithodium urartu</name>
    <dbReference type="NCBI Taxonomy" id="4572"/>
    <lineage>
        <taxon>Eukaryota</taxon>
        <taxon>Viridiplantae</taxon>
        <taxon>Streptophyta</taxon>
        <taxon>Embryophyta</taxon>
        <taxon>Tracheophyta</taxon>
        <taxon>Spermatophyta</taxon>
        <taxon>Magnoliopsida</taxon>
        <taxon>Liliopsida</taxon>
        <taxon>Poales</taxon>
        <taxon>Poaceae</taxon>
        <taxon>BOP clade</taxon>
        <taxon>Pooideae</taxon>
        <taxon>Triticodae</taxon>
        <taxon>Triticeae</taxon>
        <taxon>Triticinae</taxon>
        <taxon>Triticum</taxon>
    </lineage>
</organism>
<dbReference type="Proteomes" id="UP000015106">
    <property type="component" value="Unassembled WGS sequence"/>
</dbReference>
<sequence length="128" mass="14302">MFAPGESFSSEVANDVPPPHGSPQLELHRQAPFKPTLICPALETPSSPPVFIISESRALHRRRRAQRREGALPWRALGLPWLVLPPKRYLPGCRGVHPHRPSQLIAARAVLQEMGRRGGGLHGFRLRF</sequence>
<evidence type="ECO:0000313" key="3">
    <source>
        <dbReference type="Proteomes" id="UP000015106"/>
    </source>
</evidence>
<reference evidence="2" key="2">
    <citation type="submission" date="2022-06" db="UniProtKB">
        <authorList>
            <consortium name="EnsemblPlants"/>
        </authorList>
    </citation>
    <scope>IDENTIFICATION</scope>
</reference>
<name>A0A8R7RBT8_TRIUA</name>
<evidence type="ECO:0000256" key="1">
    <source>
        <dbReference type="SAM" id="MobiDB-lite"/>
    </source>
</evidence>
<proteinExistence type="predicted"/>
<dbReference type="EnsemblPlants" id="TuG1812S0003071200.01.T01">
    <property type="protein sequence ID" value="TuG1812S0003071200.01.T01.s_cds3426"/>
    <property type="gene ID" value="TuG1812S0003071200.01"/>
</dbReference>
<accession>A0A8R7RBT8</accession>
<dbReference type="AlphaFoldDB" id="A0A8R7RBT8"/>
<dbReference type="Gramene" id="TuG1812S0003071200.01.T01">
    <property type="protein sequence ID" value="TuG1812S0003071200.01.T01.s_cds3426"/>
    <property type="gene ID" value="TuG1812S0003071200.01"/>
</dbReference>
<protein>
    <submittedName>
        <fullName evidence="2">Uncharacterized protein</fullName>
    </submittedName>
</protein>
<dbReference type="Gramene" id="TuG1812S0003071200.01.T02">
    <property type="protein sequence ID" value="TuG1812S0003071200.01.T02.s_cds3448"/>
    <property type="gene ID" value="TuG1812S0003071200.01"/>
</dbReference>
<reference evidence="3" key="1">
    <citation type="journal article" date="2013" name="Nature">
        <title>Draft genome of the wheat A-genome progenitor Triticum urartu.</title>
        <authorList>
            <person name="Ling H.Q."/>
            <person name="Zhao S."/>
            <person name="Liu D."/>
            <person name="Wang J."/>
            <person name="Sun H."/>
            <person name="Zhang C."/>
            <person name="Fan H."/>
            <person name="Li D."/>
            <person name="Dong L."/>
            <person name="Tao Y."/>
            <person name="Gao C."/>
            <person name="Wu H."/>
            <person name="Li Y."/>
            <person name="Cui Y."/>
            <person name="Guo X."/>
            <person name="Zheng S."/>
            <person name="Wang B."/>
            <person name="Yu K."/>
            <person name="Liang Q."/>
            <person name="Yang W."/>
            <person name="Lou X."/>
            <person name="Chen J."/>
            <person name="Feng M."/>
            <person name="Jian J."/>
            <person name="Zhang X."/>
            <person name="Luo G."/>
            <person name="Jiang Y."/>
            <person name="Liu J."/>
            <person name="Wang Z."/>
            <person name="Sha Y."/>
            <person name="Zhang B."/>
            <person name="Wu H."/>
            <person name="Tang D."/>
            <person name="Shen Q."/>
            <person name="Xue P."/>
            <person name="Zou S."/>
            <person name="Wang X."/>
            <person name="Liu X."/>
            <person name="Wang F."/>
            <person name="Yang Y."/>
            <person name="An X."/>
            <person name="Dong Z."/>
            <person name="Zhang K."/>
            <person name="Zhang X."/>
            <person name="Luo M.C."/>
            <person name="Dvorak J."/>
            <person name="Tong Y."/>
            <person name="Wang J."/>
            <person name="Yang H."/>
            <person name="Li Z."/>
            <person name="Wang D."/>
            <person name="Zhang A."/>
            <person name="Wang J."/>
        </authorList>
    </citation>
    <scope>NUCLEOTIDE SEQUENCE</scope>
    <source>
        <strain evidence="3">cv. G1812</strain>
    </source>
</reference>
<keyword evidence="3" id="KW-1185">Reference proteome</keyword>